<dbReference type="SUPFAM" id="SSF53756">
    <property type="entry name" value="UDP-Glycosyltransferase/glycogen phosphorylase"/>
    <property type="match status" value="1"/>
</dbReference>
<accession>C1BED6</accession>
<dbReference type="EC" id="2.4.-.-" evidence="5"/>
<dbReference type="EMBL" id="AP011118">
    <property type="protein sequence ID" value="BAH56176.1"/>
    <property type="molecule type" value="Genomic_DNA"/>
</dbReference>
<dbReference type="GO" id="GO:1903509">
    <property type="term" value="P:liposaccharide metabolic process"/>
    <property type="evidence" value="ECO:0007669"/>
    <property type="project" value="UniProtKB-ARBA"/>
</dbReference>
<evidence type="ECO:0000259" key="4">
    <source>
        <dbReference type="Pfam" id="PF13439"/>
    </source>
</evidence>
<evidence type="ECO:0000313" key="5">
    <source>
        <dbReference type="EMBL" id="BAH56176.1"/>
    </source>
</evidence>
<evidence type="ECO:0000256" key="3">
    <source>
        <dbReference type="SAM" id="MobiDB-lite"/>
    </source>
</evidence>
<dbReference type="CAZy" id="GT4">
    <property type="family name" value="Glycosyltransferase Family 4"/>
</dbReference>
<feature type="region of interest" description="Disordered" evidence="3">
    <location>
        <begin position="363"/>
        <end position="384"/>
    </location>
</feature>
<feature type="compositionally biased region" description="Polar residues" evidence="3">
    <location>
        <begin position="366"/>
        <end position="376"/>
    </location>
</feature>
<dbReference type="OrthoDB" id="9772485at2"/>
<dbReference type="InterPro" id="IPR050194">
    <property type="entry name" value="Glycosyltransferase_grp1"/>
</dbReference>
<dbReference type="Pfam" id="PF13692">
    <property type="entry name" value="Glyco_trans_1_4"/>
    <property type="match status" value="1"/>
</dbReference>
<evidence type="ECO:0000256" key="2">
    <source>
        <dbReference type="ARBA" id="ARBA00022679"/>
    </source>
</evidence>
<feature type="domain" description="Glycosyltransferase subfamily 4-like N-terminal" evidence="4">
    <location>
        <begin position="16"/>
        <end position="173"/>
    </location>
</feature>
<name>C1BED6_RHOOB</name>
<sequence>MNNQRIAIVVPAIEGGGAEVVARKWAEALGHRDHRVDVITTHRVPSAPVTGFNLVPLTPPKSGVIAAVRALKATFETGRYDTVVSLLTFSNLLCLLAASLMRQSRPRIIISEHTLHSHRRAEYGVNMRGQQRLARLLYRYADGWIAPSHAVAAEMTTAYHLDNKKMWVVPNPVAFDAPSQEPDYYKRPPNAPLRLVFVGRILAPKRPELVLDIAAHLTSSWGEPVVVDFIGDGDLRPQLSAMAANHPFPVNFHGWVDQWHKHCEPGSVLVVPSPIEGFGNVLIEAASAGIPVVVSSRCLGAADACIPGVTGQLISDDSVPSFSAAIRKASFARTAEVQAWLNRFTIESAAELLHLAVSGSADKITPSPQAGNQPTKTVAGGKTK</sequence>
<evidence type="ECO:0000313" key="6">
    <source>
        <dbReference type="Proteomes" id="UP000002212"/>
    </source>
</evidence>
<reference evidence="5 6" key="1">
    <citation type="submission" date="2009-03" db="EMBL/GenBank/DDBJ databases">
        <title>Comparison of the complete genome sequences of Rhodococcus erythropolis PR4 and Rhodococcus opacus B4.</title>
        <authorList>
            <person name="Takarada H."/>
            <person name="Sekine M."/>
            <person name="Hosoyama A."/>
            <person name="Yamada R."/>
            <person name="Fujisawa T."/>
            <person name="Omata S."/>
            <person name="Shimizu A."/>
            <person name="Tsukatani N."/>
            <person name="Tanikawa S."/>
            <person name="Fujita N."/>
            <person name="Harayama S."/>
        </authorList>
    </citation>
    <scope>NUCLEOTIDE SEQUENCE [LARGE SCALE GENOMIC DNA]</scope>
    <source>
        <strain evidence="5 6">B4</strain>
        <plasmid evidence="5 6">pKNR</plasmid>
    </source>
</reference>
<keyword evidence="2 5" id="KW-0808">Transferase</keyword>
<evidence type="ECO:0000256" key="1">
    <source>
        <dbReference type="ARBA" id="ARBA00022676"/>
    </source>
</evidence>
<dbReference type="PANTHER" id="PTHR45947:SF3">
    <property type="entry name" value="SULFOQUINOVOSYL TRANSFERASE SQD2"/>
    <property type="match status" value="1"/>
</dbReference>
<dbReference type="GO" id="GO:0016757">
    <property type="term" value="F:glycosyltransferase activity"/>
    <property type="evidence" value="ECO:0007669"/>
    <property type="project" value="UniProtKB-KW"/>
</dbReference>
<keyword evidence="5" id="KW-0614">Plasmid</keyword>
<dbReference type="AlphaFoldDB" id="C1BED6"/>
<dbReference type="PANTHER" id="PTHR45947">
    <property type="entry name" value="SULFOQUINOVOSYL TRANSFERASE SQD2"/>
    <property type="match status" value="1"/>
</dbReference>
<dbReference type="Proteomes" id="UP000002212">
    <property type="component" value="Plasmid pKNR"/>
</dbReference>
<dbReference type="InterPro" id="IPR028098">
    <property type="entry name" value="Glyco_trans_4-like_N"/>
</dbReference>
<keyword evidence="1 5" id="KW-0328">Glycosyltransferase</keyword>
<geneLocation type="plasmid" evidence="5 6">
    <name>pKNR</name>
</geneLocation>
<dbReference type="Pfam" id="PF13439">
    <property type="entry name" value="Glyco_transf_4"/>
    <property type="match status" value="1"/>
</dbReference>
<dbReference type="KEGG" id="rop:ROP_pKNR-00840"/>
<protein>
    <submittedName>
        <fullName evidence="5">Putative glycosyltransferase</fullName>
        <ecNumber evidence="5">2.4.-.-</ecNumber>
    </submittedName>
</protein>
<dbReference type="HOGENOM" id="CLU_719388_0_0_11"/>
<dbReference type="GO" id="GO:1901137">
    <property type="term" value="P:carbohydrate derivative biosynthetic process"/>
    <property type="evidence" value="ECO:0007669"/>
    <property type="project" value="UniProtKB-ARBA"/>
</dbReference>
<dbReference type="CDD" id="cd03801">
    <property type="entry name" value="GT4_PimA-like"/>
    <property type="match status" value="1"/>
</dbReference>
<dbReference type="Gene3D" id="3.40.50.2000">
    <property type="entry name" value="Glycogen Phosphorylase B"/>
    <property type="match status" value="2"/>
</dbReference>
<proteinExistence type="predicted"/>
<dbReference type="PATRIC" id="fig|632772.20.peg.7657"/>
<gene>
    <name evidence="5" type="ordered locus">ROP_pKNR-00840</name>
</gene>
<organism evidence="5 6">
    <name type="scientific">Rhodococcus opacus (strain B4)</name>
    <dbReference type="NCBI Taxonomy" id="632772"/>
    <lineage>
        <taxon>Bacteria</taxon>
        <taxon>Bacillati</taxon>
        <taxon>Actinomycetota</taxon>
        <taxon>Actinomycetes</taxon>
        <taxon>Mycobacteriales</taxon>
        <taxon>Nocardiaceae</taxon>
        <taxon>Rhodococcus</taxon>
    </lineage>
</organism>